<dbReference type="InterPro" id="IPR020846">
    <property type="entry name" value="MFS_dom"/>
</dbReference>
<dbReference type="EMBL" id="MU863893">
    <property type="protein sequence ID" value="KAK4202880.1"/>
    <property type="molecule type" value="Genomic_DNA"/>
</dbReference>
<gene>
    <name evidence="11" type="ORF">QBC40DRAFT_319553</name>
</gene>
<sequence>MGLFRPRVRPACRVEIDQESHLHHDADTVIETESETETLARTSSDSGIDTRSDCCPTPVHDDDKVKPPPPSYGSYLSKEKGVVISTIPLTSPECSSSSSLDSWDTEKEKATTPAGEWRRGAGFWRCFTAVCIPILLSAFEGSVVSTALPTISSSLSLGSNSSWVATSFLLASIVFQPLYGQLADICGRRPLMMAAVVIFGIGSAISGWANSSAVLISGRVIQGMGSGGIDLFAELILCDIIPLQKRGHYVAIKAAVYALGTTVGPLLGGVFATMNWRWCFGINIPICLVALILMWFWLQLNNGNPSRTWAELRCKVSQVDFLGITVLTASVIVLLVAFTTAGTITTWNSSSTVLLLVGGGLGIVGFAFWERSDRCLNPIMAPHVFSNRTTVAAFAITVIHGFITYGFQFYLPPFFQVILGSSPTQSGVLILPCTLTIVIMAALGGPLLARFGRYRLMHRVGFVLMGAGLLLCVVYESSTSTALWILFSFLVGIGSGIIVSTTLPTVLVQLTDKENAAATGSWAFLRGLGSLFGVAIPNAAFNAQFNAKLLNIHDESARHTLGFGQAYEHASAIFIESFHKPDIKDQIKDAFSSSLKVVWVIFLVMAALGATVTFLERHVALRKELDSDYGLLEKKRPVSPTEEV</sequence>
<feature type="transmembrane region" description="Helical" evidence="9">
    <location>
        <begin position="522"/>
        <end position="541"/>
    </location>
</feature>
<feature type="transmembrane region" description="Helical" evidence="9">
    <location>
        <begin position="160"/>
        <end position="179"/>
    </location>
</feature>
<comment type="caution">
    <text evidence="11">The sequence shown here is derived from an EMBL/GenBank/DDBJ whole genome shotgun (WGS) entry which is preliminary data.</text>
</comment>
<feature type="transmembrane region" description="Helical" evidence="9">
    <location>
        <begin position="482"/>
        <end position="510"/>
    </location>
</feature>
<dbReference type="GO" id="GO:0005886">
    <property type="term" value="C:plasma membrane"/>
    <property type="evidence" value="ECO:0007669"/>
    <property type="project" value="TreeGrafter"/>
</dbReference>
<feature type="transmembrane region" description="Helical" evidence="9">
    <location>
        <begin position="280"/>
        <end position="298"/>
    </location>
</feature>
<feature type="transmembrane region" description="Helical" evidence="9">
    <location>
        <begin position="254"/>
        <end position="274"/>
    </location>
</feature>
<dbReference type="AlphaFoldDB" id="A0AAN6XPA4"/>
<dbReference type="Gene3D" id="1.20.1250.20">
    <property type="entry name" value="MFS general substrate transporter like domains"/>
    <property type="match status" value="1"/>
</dbReference>
<feature type="transmembrane region" description="Helical" evidence="9">
    <location>
        <begin position="456"/>
        <end position="476"/>
    </location>
</feature>
<feature type="compositionally biased region" description="Low complexity" evidence="8">
    <location>
        <begin position="89"/>
        <end position="102"/>
    </location>
</feature>
<dbReference type="FunFam" id="1.20.1720.10:FF:000037">
    <property type="entry name" value="WGS project CABT00000000 data, contig 2.4"/>
    <property type="match status" value="1"/>
</dbReference>
<evidence type="ECO:0000256" key="2">
    <source>
        <dbReference type="ARBA" id="ARBA00007520"/>
    </source>
</evidence>
<dbReference type="PRINTS" id="PR01036">
    <property type="entry name" value="TCRTETB"/>
</dbReference>
<reference evidence="11" key="2">
    <citation type="submission" date="2023-05" db="EMBL/GenBank/DDBJ databases">
        <authorList>
            <consortium name="Lawrence Berkeley National Laboratory"/>
            <person name="Steindorff A."/>
            <person name="Hensen N."/>
            <person name="Bonometti L."/>
            <person name="Westerberg I."/>
            <person name="Brannstrom I.O."/>
            <person name="Guillou S."/>
            <person name="Cros-Aarteil S."/>
            <person name="Calhoun S."/>
            <person name="Haridas S."/>
            <person name="Kuo A."/>
            <person name="Mondo S."/>
            <person name="Pangilinan J."/>
            <person name="Riley R."/>
            <person name="Labutti K."/>
            <person name="Andreopoulos B."/>
            <person name="Lipzen A."/>
            <person name="Chen C."/>
            <person name="Yanf M."/>
            <person name="Daum C."/>
            <person name="Ng V."/>
            <person name="Clum A."/>
            <person name="Ohm R."/>
            <person name="Martin F."/>
            <person name="Silar P."/>
            <person name="Natvig D."/>
            <person name="Lalanne C."/>
            <person name="Gautier V."/>
            <person name="Ament-Velasquez S.L."/>
            <person name="Kruys A."/>
            <person name="Hutchinson M.I."/>
            <person name="Powell A.J."/>
            <person name="Barry K."/>
            <person name="Miller A.N."/>
            <person name="Grigoriev I.V."/>
            <person name="Debuchy R."/>
            <person name="Gladieux P."/>
            <person name="Thoren M.H."/>
            <person name="Johannesson H."/>
        </authorList>
    </citation>
    <scope>NUCLEOTIDE SEQUENCE</scope>
    <source>
        <strain evidence="11">CBS 315.58</strain>
    </source>
</reference>
<dbReference type="CDD" id="cd17502">
    <property type="entry name" value="MFS_Azr1_MDR_like"/>
    <property type="match status" value="1"/>
</dbReference>
<evidence type="ECO:0000256" key="4">
    <source>
        <dbReference type="ARBA" id="ARBA00022692"/>
    </source>
</evidence>
<name>A0AAN6XPA4_9PEZI</name>
<evidence type="ECO:0000259" key="10">
    <source>
        <dbReference type="PROSITE" id="PS50850"/>
    </source>
</evidence>
<dbReference type="GO" id="GO:0022857">
    <property type="term" value="F:transmembrane transporter activity"/>
    <property type="evidence" value="ECO:0007669"/>
    <property type="project" value="InterPro"/>
</dbReference>
<evidence type="ECO:0000256" key="9">
    <source>
        <dbReference type="SAM" id="Phobius"/>
    </source>
</evidence>
<evidence type="ECO:0000256" key="7">
    <source>
        <dbReference type="ARBA" id="ARBA00023180"/>
    </source>
</evidence>
<keyword evidence="4 9" id="KW-0812">Transmembrane</keyword>
<accession>A0AAN6XPA4</accession>
<dbReference type="PROSITE" id="PS50850">
    <property type="entry name" value="MFS"/>
    <property type="match status" value="1"/>
</dbReference>
<feature type="transmembrane region" description="Helical" evidence="9">
    <location>
        <begin position="126"/>
        <end position="148"/>
    </location>
</feature>
<dbReference type="InterPro" id="IPR011701">
    <property type="entry name" value="MFS"/>
</dbReference>
<keyword evidence="12" id="KW-1185">Reference proteome</keyword>
<feature type="transmembrane region" description="Helical" evidence="9">
    <location>
        <begin position="390"/>
        <end position="409"/>
    </location>
</feature>
<evidence type="ECO:0000256" key="3">
    <source>
        <dbReference type="ARBA" id="ARBA00022448"/>
    </source>
</evidence>
<feature type="transmembrane region" description="Helical" evidence="9">
    <location>
        <begin position="319"/>
        <end position="344"/>
    </location>
</feature>
<evidence type="ECO:0000256" key="1">
    <source>
        <dbReference type="ARBA" id="ARBA00004141"/>
    </source>
</evidence>
<evidence type="ECO:0000313" key="11">
    <source>
        <dbReference type="EMBL" id="KAK4202880.1"/>
    </source>
</evidence>
<feature type="transmembrane region" description="Helical" evidence="9">
    <location>
        <begin position="191"/>
        <end position="209"/>
    </location>
</feature>
<keyword evidence="6 9" id="KW-0472">Membrane</keyword>
<dbReference type="SUPFAM" id="SSF103473">
    <property type="entry name" value="MFS general substrate transporter"/>
    <property type="match status" value="1"/>
</dbReference>
<evidence type="ECO:0000256" key="6">
    <source>
        <dbReference type="ARBA" id="ARBA00023136"/>
    </source>
</evidence>
<organism evidence="11 12">
    <name type="scientific">Triangularia verruculosa</name>
    <dbReference type="NCBI Taxonomy" id="2587418"/>
    <lineage>
        <taxon>Eukaryota</taxon>
        <taxon>Fungi</taxon>
        <taxon>Dikarya</taxon>
        <taxon>Ascomycota</taxon>
        <taxon>Pezizomycotina</taxon>
        <taxon>Sordariomycetes</taxon>
        <taxon>Sordariomycetidae</taxon>
        <taxon>Sordariales</taxon>
        <taxon>Podosporaceae</taxon>
        <taxon>Triangularia</taxon>
    </lineage>
</organism>
<protein>
    <submittedName>
        <fullName evidence="11">Transporter</fullName>
    </submittedName>
</protein>
<dbReference type="Pfam" id="PF07690">
    <property type="entry name" value="MFS_1"/>
    <property type="match status" value="1"/>
</dbReference>
<keyword evidence="5 9" id="KW-1133">Transmembrane helix</keyword>
<reference evidence="11" key="1">
    <citation type="journal article" date="2023" name="Mol. Phylogenet. Evol.">
        <title>Genome-scale phylogeny and comparative genomics of the fungal order Sordariales.</title>
        <authorList>
            <person name="Hensen N."/>
            <person name="Bonometti L."/>
            <person name="Westerberg I."/>
            <person name="Brannstrom I.O."/>
            <person name="Guillou S."/>
            <person name="Cros-Aarteil S."/>
            <person name="Calhoun S."/>
            <person name="Haridas S."/>
            <person name="Kuo A."/>
            <person name="Mondo S."/>
            <person name="Pangilinan J."/>
            <person name="Riley R."/>
            <person name="LaButti K."/>
            <person name="Andreopoulos B."/>
            <person name="Lipzen A."/>
            <person name="Chen C."/>
            <person name="Yan M."/>
            <person name="Daum C."/>
            <person name="Ng V."/>
            <person name="Clum A."/>
            <person name="Steindorff A."/>
            <person name="Ohm R.A."/>
            <person name="Martin F."/>
            <person name="Silar P."/>
            <person name="Natvig D.O."/>
            <person name="Lalanne C."/>
            <person name="Gautier V."/>
            <person name="Ament-Velasquez S.L."/>
            <person name="Kruys A."/>
            <person name="Hutchinson M.I."/>
            <person name="Powell A.J."/>
            <person name="Barry K."/>
            <person name="Miller A.N."/>
            <person name="Grigoriev I.V."/>
            <person name="Debuchy R."/>
            <person name="Gladieux P."/>
            <person name="Hiltunen Thoren M."/>
            <person name="Johannesson H."/>
        </authorList>
    </citation>
    <scope>NUCLEOTIDE SEQUENCE</scope>
    <source>
        <strain evidence="11">CBS 315.58</strain>
    </source>
</reference>
<evidence type="ECO:0000313" key="12">
    <source>
        <dbReference type="Proteomes" id="UP001303160"/>
    </source>
</evidence>
<comment type="subcellular location">
    <subcellularLocation>
        <location evidence="1">Membrane</location>
        <topology evidence="1">Multi-pass membrane protein</topology>
    </subcellularLocation>
</comment>
<dbReference type="Proteomes" id="UP001303160">
    <property type="component" value="Unassembled WGS sequence"/>
</dbReference>
<feature type="transmembrane region" description="Helical" evidence="9">
    <location>
        <begin position="350"/>
        <end position="369"/>
    </location>
</feature>
<feature type="domain" description="Major facilitator superfamily (MFS) profile" evidence="10">
    <location>
        <begin position="126"/>
        <end position="621"/>
    </location>
</feature>
<dbReference type="PANTHER" id="PTHR23501">
    <property type="entry name" value="MAJOR FACILITATOR SUPERFAMILY"/>
    <property type="match status" value="1"/>
</dbReference>
<feature type="transmembrane region" description="Helical" evidence="9">
    <location>
        <begin position="221"/>
        <end position="242"/>
    </location>
</feature>
<keyword evidence="3" id="KW-0813">Transport</keyword>
<feature type="compositionally biased region" description="Polar residues" evidence="8">
    <location>
        <begin position="37"/>
        <end position="49"/>
    </location>
</feature>
<comment type="similarity">
    <text evidence="2">Belongs to the major facilitator superfamily. TCR/Tet family.</text>
</comment>
<keyword evidence="7" id="KW-0325">Glycoprotein</keyword>
<dbReference type="PANTHER" id="PTHR23501:SF168">
    <property type="entry name" value="MAJOR FACILITATOR SUPERFAMILY (MFS) PROFILE DOMAIN-CONTAINING PROTEIN"/>
    <property type="match status" value="1"/>
</dbReference>
<feature type="region of interest" description="Disordered" evidence="8">
    <location>
        <begin position="30"/>
        <end position="76"/>
    </location>
</feature>
<proteinExistence type="inferred from homology"/>
<dbReference type="FunFam" id="1.20.1250.20:FF:000484">
    <property type="entry name" value="MFS general substrate transporter"/>
    <property type="match status" value="1"/>
</dbReference>
<dbReference type="Gene3D" id="1.20.1720.10">
    <property type="entry name" value="Multidrug resistance protein D"/>
    <property type="match status" value="1"/>
</dbReference>
<dbReference type="InterPro" id="IPR036259">
    <property type="entry name" value="MFS_trans_sf"/>
</dbReference>
<feature type="transmembrane region" description="Helical" evidence="9">
    <location>
        <begin position="597"/>
        <end position="615"/>
    </location>
</feature>
<evidence type="ECO:0000256" key="8">
    <source>
        <dbReference type="SAM" id="MobiDB-lite"/>
    </source>
</evidence>
<feature type="region of interest" description="Disordered" evidence="8">
    <location>
        <begin position="89"/>
        <end position="112"/>
    </location>
</feature>
<feature type="transmembrane region" description="Helical" evidence="9">
    <location>
        <begin position="429"/>
        <end position="449"/>
    </location>
</feature>
<evidence type="ECO:0000256" key="5">
    <source>
        <dbReference type="ARBA" id="ARBA00022989"/>
    </source>
</evidence>